<comment type="cofactor">
    <cofactor evidence="6">
        <name>[2Fe-2S] cluster</name>
        <dbReference type="ChEBI" id="CHEBI:190135"/>
    </cofactor>
</comment>
<dbReference type="GO" id="GO:0140647">
    <property type="term" value="P:P450-containing electron transport chain"/>
    <property type="evidence" value="ECO:0007669"/>
    <property type="project" value="InterPro"/>
</dbReference>
<dbReference type="InterPro" id="IPR018298">
    <property type="entry name" value="Adrenodoxin_Fe-S_BS"/>
</dbReference>
<dbReference type="PROSITE" id="PS00814">
    <property type="entry name" value="ADX"/>
    <property type="match status" value="1"/>
</dbReference>
<keyword evidence="5" id="KW-0411">Iron-sulfur</keyword>
<dbReference type="InterPro" id="IPR001041">
    <property type="entry name" value="2Fe-2S_ferredoxin-type"/>
</dbReference>
<dbReference type="KEGG" id="rcr:NCTC10994_03302"/>
<dbReference type="Gene3D" id="3.10.20.30">
    <property type="match status" value="1"/>
</dbReference>
<dbReference type="InterPro" id="IPR001055">
    <property type="entry name" value="Adrenodoxin-like"/>
</dbReference>
<evidence type="ECO:0000256" key="5">
    <source>
        <dbReference type="ARBA" id="ARBA00023014"/>
    </source>
</evidence>
<evidence type="ECO:0000256" key="4">
    <source>
        <dbReference type="ARBA" id="ARBA00023004"/>
    </source>
</evidence>
<dbReference type="GO" id="GO:0009055">
    <property type="term" value="F:electron transfer activity"/>
    <property type="evidence" value="ECO:0007669"/>
    <property type="project" value="TreeGrafter"/>
</dbReference>
<accession>A0A2X4UTJ9</accession>
<dbReference type="GO" id="GO:0046872">
    <property type="term" value="F:metal ion binding"/>
    <property type="evidence" value="ECO:0007669"/>
    <property type="project" value="UniProtKB-KW"/>
</dbReference>
<dbReference type="PROSITE" id="PS51085">
    <property type="entry name" value="2FE2S_FER_2"/>
    <property type="match status" value="1"/>
</dbReference>
<comment type="similarity">
    <text evidence="1">Belongs to the adrenodoxin/putidaredoxin family.</text>
</comment>
<dbReference type="EMBL" id="LS483468">
    <property type="protein sequence ID" value="SQI36330.1"/>
    <property type="molecule type" value="Genomic_DNA"/>
</dbReference>
<gene>
    <name evidence="8" type="primary">thcC</name>
    <name evidence="8" type="ORF">NCTC10994_03302</name>
</gene>
<dbReference type="InterPro" id="IPR036010">
    <property type="entry name" value="2Fe-2S_ferredoxin-like_sf"/>
</dbReference>
<evidence type="ECO:0000313" key="8">
    <source>
        <dbReference type="EMBL" id="SQI36330.1"/>
    </source>
</evidence>
<reference evidence="8 9" key="1">
    <citation type="submission" date="2018-06" db="EMBL/GenBank/DDBJ databases">
        <authorList>
            <consortium name="Pathogen Informatics"/>
            <person name="Doyle S."/>
        </authorList>
    </citation>
    <scope>NUCLEOTIDE SEQUENCE [LARGE SCALE GENOMIC DNA]</scope>
    <source>
        <strain evidence="8 9">NCTC10994</strain>
    </source>
</reference>
<dbReference type="Pfam" id="PF00111">
    <property type="entry name" value="Fer2"/>
    <property type="match status" value="1"/>
</dbReference>
<name>A0A2X4UTJ9_9NOCA</name>
<proteinExistence type="inferred from homology"/>
<keyword evidence="4" id="KW-0408">Iron</keyword>
<evidence type="ECO:0000256" key="1">
    <source>
        <dbReference type="ARBA" id="ARBA00010914"/>
    </source>
</evidence>
<keyword evidence="2" id="KW-0001">2Fe-2S</keyword>
<dbReference type="PRINTS" id="PR00355">
    <property type="entry name" value="ADRENODOXIN"/>
</dbReference>
<evidence type="ECO:0000313" key="9">
    <source>
        <dbReference type="Proteomes" id="UP000249091"/>
    </source>
</evidence>
<feature type="domain" description="2Fe-2S ferredoxin-type" evidence="7">
    <location>
        <begin position="2"/>
        <end position="105"/>
    </location>
</feature>
<dbReference type="RefSeq" id="WP_072703015.1">
    <property type="nucleotide sequence ID" value="NZ_JAFBBL010000001.1"/>
</dbReference>
<dbReference type="SUPFAM" id="SSF54292">
    <property type="entry name" value="2Fe-2S ferredoxin-like"/>
    <property type="match status" value="1"/>
</dbReference>
<dbReference type="PANTHER" id="PTHR23426">
    <property type="entry name" value="FERREDOXIN/ADRENODOXIN"/>
    <property type="match status" value="1"/>
</dbReference>
<dbReference type="InterPro" id="IPR012675">
    <property type="entry name" value="Beta-grasp_dom_sf"/>
</dbReference>
<evidence type="ECO:0000256" key="6">
    <source>
        <dbReference type="ARBA" id="ARBA00034078"/>
    </source>
</evidence>
<keyword evidence="9" id="KW-1185">Reference proteome</keyword>
<evidence type="ECO:0000259" key="7">
    <source>
        <dbReference type="PROSITE" id="PS51085"/>
    </source>
</evidence>
<dbReference type="GO" id="GO:0051537">
    <property type="term" value="F:2 iron, 2 sulfur cluster binding"/>
    <property type="evidence" value="ECO:0007669"/>
    <property type="project" value="UniProtKB-KW"/>
</dbReference>
<dbReference type="AlphaFoldDB" id="A0A2X4UTJ9"/>
<keyword evidence="3" id="KW-0479">Metal-binding</keyword>
<evidence type="ECO:0000256" key="3">
    <source>
        <dbReference type="ARBA" id="ARBA00022723"/>
    </source>
</evidence>
<dbReference type="PANTHER" id="PTHR23426:SF63">
    <property type="entry name" value="TRANSFER PROTEIN, PUTATIVE-RELATED"/>
    <property type="match status" value="1"/>
</dbReference>
<protein>
    <submittedName>
        <fullName evidence="8">Ferredoxin</fullName>
    </submittedName>
</protein>
<dbReference type="STRING" id="1219011.GCA_001895045_03430"/>
<organism evidence="8 9">
    <name type="scientific">Rhodococcus coprophilus</name>
    <dbReference type="NCBI Taxonomy" id="38310"/>
    <lineage>
        <taxon>Bacteria</taxon>
        <taxon>Bacillati</taxon>
        <taxon>Actinomycetota</taxon>
        <taxon>Actinomycetes</taxon>
        <taxon>Mycobacteriales</taxon>
        <taxon>Nocardiaceae</taxon>
        <taxon>Rhodococcus</taxon>
    </lineage>
</organism>
<evidence type="ECO:0000256" key="2">
    <source>
        <dbReference type="ARBA" id="ARBA00022714"/>
    </source>
</evidence>
<dbReference type="Proteomes" id="UP000249091">
    <property type="component" value="Chromosome 1"/>
</dbReference>
<dbReference type="CDD" id="cd00207">
    <property type="entry name" value="fer2"/>
    <property type="match status" value="1"/>
</dbReference>
<sequence length="106" mass="11401">MPKVFYTQPDGSERVIDGTAGDSVMSTAVRNGVPGIVGQCGGSLSCATCHVYLAESDQRHFDPPTEDEDDMLDCTASEREHTSRLSCQLVLCEGIDLHVTVPDEQA</sequence>